<feature type="domain" description="Mab-21-like HhH/H2TH-like" evidence="14">
    <location>
        <begin position="337"/>
        <end position="427"/>
    </location>
</feature>
<dbReference type="RefSeq" id="XP_050500023.1">
    <property type="nucleotide sequence ID" value="XM_050644066.1"/>
</dbReference>
<reference evidence="15" key="1">
    <citation type="submission" date="2025-05" db="UniProtKB">
        <authorList>
            <consortium name="EnsemblMetazoa"/>
        </authorList>
    </citation>
    <scope>IDENTIFICATION</scope>
</reference>
<accession>A0ABM5JQ06</accession>
<feature type="signal peptide" evidence="12">
    <location>
        <begin position="1"/>
        <end position="24"/>
    </location>
</feature>
<feature type="domain" description="Mab-21-like nucleotidyltransferase" evidence="13">
    <location>
        <begin position="91"/>
        <end position="331"/>
    </location>
</feature>
<evidence type="ECO:0000313" key="16">
    <source>
        <dbReference type="Proteomes" id="UP001652700"/>
    </source>
</evidence>
<evidence type="ECO:0000256" key="1">
    <source>
        <dbReference type="ARBA" id="ARBA00001936"/>
    </source>
</evidence>
<keyword evidence="9" id="KW-0460">Magnesium</keyword>
<evidence type="ECO:0000256" key="11">
    <source>
        <dbReference type="ARBA" id="ARBA00023211"/>
    </source>
</evidence>
<keyword evidence="10" id="KW-0342">GTP-binding</keyword>
<dbReference type="Proteomes" id="UP001652700">
    <property type="component" value="Unplaced"/>
</dbReference>
<evidence type="ECO:0000259" key="14">
    <source>
        <dbReference type="Pfam" id="PF20266"/>
    </source>
</evidence>
<dbReference type="InterPro" id="IPR024810">
    <property type="entry name" value="MAB21L/cGLR"/>
</dbReference>
<feature type="chain" id="PRO_5045389747" description="Cyclic GMP-AMP synthase-like" evidence="12">
    <location>
        <begin position="25"/>
        <end position="529"/>
    </location>
</feature>
<dbReference type="Gene3D" id="1.10.1410.40">
    <property type="match status" value="1"/>
</dbReference>
<evidence type="ECO:0000256" key="12">
    <source>
        <dbReference type="SAM" id="SignalP"/>
    </source>
</evidence>
<evidence type="ECO:0000256" key="7">
    <source>
        <dbReference type="ARBA" id="ARBA00022741"/>
    </source>
</evidence>
<dbReference type="Pfam" id="PF03281">
    <property type="entry name" value="Mab-21"/>
    <property type="match status" value="1"/>
</dbReference>
<evidence type="ECO:0000256" key="9">
    <source>
        <dbReference type="ARBA" id="ARBA00022842"/>
    </source>
</evidence>
<evidence type="ECO:0000259" key="13">
    <source>
        <dbReference type="Pfam" id="PF03281"/>
    </source>
</evidence>
<keyword evidence="4" id="KW-0808">Transferase</keyword>
<evidence type="ECO:0000256" key="2">
    <source>
        <dbReference type="ARBA" id="ARBA00001946"/>
    </source>
</evidence>
<keyword evidence="7" id="KW-0547">Nucleotide-binding</keyword>
<comment type="cofactor">
    <cofactor evidence="2">
        <name>Mg(2+)</name>
        <dbReference type="ChEBI" id="CHEBI:18420"/>
    </cofactor>
</comment>
<evidence type="ECO:0000313" key="15">
    <source>
        <dbReference type="EnsemblMetazoa" id="XP_050500023.1"/>
    </source>
</evidence>
<dbReference type="SMART" id="SM01265">
    <property type="entry name" value="Mab-21"/>
    <property type="match status" value="1"/>
</dbReference>
<keyword evidence="12" id="KW-0732">Signal</keyword>
<evidence type="ECO:0000256" key="10">
    <source>
        <dbReference type="ARBA" id="ARBA00023134"/>
    </source>
</evidence>
<comment type="similarity">
    <text evidence="3">Belongs to the mab-21 family.</text>
</comment>
<evidence type="ECO:0008006" key="17">
    <source>
        <dbReference type="Google" id="ProtNLM"/>
    </source>
</evidence>
<evidence type="ECO:0000256" key="4">
    <source>
        <dbReference type="ARBA" id="ARBA00022679"/>
    </source>
</evidence>
<dbReference type="Gene3D" id="3.30.460.90">
    <property type="match status" value="1"/>
</dbReference>
<keyword evidence="16" id="KW-1185">Reference proteome</keyword>
<evidence type="ECO:0000256" key="8">
    <source>
        <dbReference type="ARBA" id="ARBA00022840"/>
    </source>
</evidence>
<comment type="cofactor">
    <cofactor evidence="1">
        <name>Mn(2+)</name>
        <dbReference type="ChEBI" id="CHEBI:29035"/>
    </cofactor>
</comment>
<keyword evidence="6" id="KW-0479">Metal-binding</keyword>
<protein>
    <recommendedName>
        <fullName evidence="17">Cyclic GMP-AMP synthase-like</fullName>
    </recommendedName>
</protein>
<evidence type="ECO:0000256" key="6">
    <source>
        <dbReference type="ARBA" id="ARBA00022723"/>
    </source>
</evidence>
<dbReference type="InterPro" id="IPR046903">
    <property type="entry name" value="Mab-21-like_nuc_Trfase"/>
</dbReference>
<keyword evidence="8" id="KW-0067">ATP-binding</keyword>
<dbReference type="GeneID" id="114332096"/>
<dbReference type="InterPro" id="IPR046906">
    <property type="entry name" value="Mab-21_HhH/H2TH-like"/>
</dbReference>
<keyword evidence="11" id="KW-0464">Manganese</keyword>
<proteinExistence type="inferred from homology"/>
<dbReference type="PANTHER" id="PTHR10656:SF42">
    <property type="entry name" value="CYCLIC GMP-AMP SYNTHASE-LIKE PROTEIN-RELATED"/>
    <property type="match status" value="1"/>
</dbReference>
<organism evidence="15 16">
    <name type="scientific">Diabrotica virgifera virgifera</name>
    <name type="common">western corn rootworm</name>
    <dbReference type="NCBI Taxonomy" id="50390"/>
    <lineage>
        <taxon>Eukaryota</taxon>
        <taxon>Metazoa</taxon>
        <taxon>Ecdysozoa</taxon>
        <taxon>Arthropoda</taxon>
        <taxon>Hexapoda</taxon>
        <taxon>Insecta</taxon>
        <taxon>Pterygota</taxon>
        <taxon>Neoptera</taxon>
        <taxon>Endopterygota</taxon>
        <taxon>Coleoptera</taxon>
        <taxon>Polyphaga</taxon>
        <taxon>Cucujiformia</taxon>
        <taxon>Chrysomeloidea</taxon>
        <taxon>Chrysomelidae</taxon>
        <taxon>Galerucinae</taxon>
        <taxon>Diabroticina</taxon>
        <taxon>Diabroticites</taxon>
        <taxon>Diabrotica</taxon>
    </lineage>
</organism>
<dbReference type="PANTHER" id="PTHR10656">
    <property type="entry name" value="CELL FATE DETERMINING PROTEIN MAB21-RELATED"/>
    <property type="match status" value="1"/>
</dbReference>
<keyword evidence="5" id="KW-0548">Nucleotidyltransferase</keyword>
<evidence type="ECO:0000256" key="3">
    <source>
        <dbReference type="ARBA" id="ARBA00008307"/>
    </source>
</evidence>
<sequence>MTRSINSTLGVMVIIIANLNMAATEDTRNYVAMENILQKINSKYISLPEDDKRRNNKILDAVTKIIEKKMQETDPLFKKMFRKEKYFGGSYYDGLKVGKPEEYDLDLLLELPPEVKPAIEVSEKHGFVHVVLNDISKLTNTGTSGKKNPTIKNIRVDQNYPYTTPWPVKYHFGDACSWPIKLRTWNDTLNTLLVDSKYLSTFKLLSWFEKVISTSLKDFKTEGTEECIFDVDVGEEDILKVYGKFHKASPASTLKLKCSGNINLDIDLVPCFVFTGDMWPKENYRPNPVSQKSRFLVVPKIPHGEPCGPQNPNNIYWRLSFQEQERELISGNQYNTMKATIKLLKKLRDEKNHKIASYFLKTIFLWEVEEREPNFWSKPLSVVFMEMLIKYESRLRKKDIPYYWNNKYNLIGHIKDITIENIANYIKQVIDSVNRKVAEDPFTIAYYILPPTDVEDLKSQVNIGKKYKKLMGDSNTVDSTDDQLESIHSRLDQLTEKVDLLYKLMQNTNVLLTEVLTVGKDDLDLSCRE</sequence>
<name>A0ABM5JQ06_DIAVI</name>
<evidence type="ECO:0000256" key="5">
    <source>
        <dbReference type="ARBA" id="ARBA00022695"/>
    </source>
</evidence>
<dbReference type="EnsemblMetazoa" id="XM_050644066.1">
    <property type="protein sequence ID" value="XP_050500023.1"/>
    <property type="gene ID" value="LOC114332096"/>
</dbReference>
<dbReference type="Pfam" id="PF20266">
    <property type="entry name" value="Mab-21_C"/>
    <property type="match status" value="1"/>
</dbReference>